<feature type="region of interest" description="Disordered" evidence="1">
    <location>
        <begin position="134"/>
        <end position="253"/>
    </location>
</feature>
<dbReference type="PROSITE" id="PS51257">
    <property type="entry name" value="PROKAR_LIPOPROTEIN"/>
    <property type="match status" value="1"/>
</dbReference>
<evidence type="ECO:0000256" key="1">
    <source>
        <dbReference type="SAM" id="MobiDB-lite"/>
    </source>
</evidence>
<dbReference type="KEGG" id="pmf:P9303_27691"/>
<dbReference type="BioCyc" id="PMAR59922:G1G80-2428-MONOMER"/>
<dbReference type="HOGENOM" id="CLU_096097_0_0_3"/>
<dbReference type="EMBL" id="CP000554">
    <property type="protein sequence ID" value="ABM79499.1"/>
    <property type="molecule type" value="Genomic_DNA"/>
</dbReference>
<dbReference type="STRING" id="59922.P9303_27691"/>
<feature type="compositionally biased region" description="Pro residues" evidence="1">
    <location>
        <begin position="210"/>
        <end position="223"/>
    </location>
</feature>
<evidence type="ECO:0000313" key="3">
    <source>
        <dbReference type="EMBL" id="ABM79499.1"/>
    </source>
</evidence>
<accession>A2CDD9</accession>
<feature type="transmembrane region" description="Helical" evidence="2">
    <location>
        <begin position="21"/>
        <end position="39"/>
    </location>
</feature>
<organism evidence="3 4">
    <name type="scientific">Prochlorococcus marinus (strain MIT 9303)</name>
    <dbReference type="NCBI Taxonomy" id="59922"/>
    <lineage>
        <taxon>Bacteria</taxon>
        <taxon>Bacillati</taxon>
        <taxon>Cyanobacteriota</taxon>
        <taxon>Cyanophyceae</taxon>
        <taxon>Synechococcales</taxon>
        <taxon>Prochlorococcaceae</taxon>
        <taxon>Prochlorococcus</taxon>
    </lineage>
</organism>
<keyword evidence="2" id="KW-0472">Membrane</keyword>
<evidence type="ECO:0000313" key="4">
    <source>
        <dbReference type="Proteomes" id="UP000002274"/>
    </source>
</evidence>
<dbReference type="AlphaFoldDB" id="A2CDD9"/>
<gene>
    <name evidence="3" type="ordered locus">P9303_27691</name>
</gene>
<feature type="compositionally biased region" description="Pro residues" evidence="1">
    <location>
        <begin position="186"/>
        <end position="196"/>
    </location>
</feature>
<dbReference type="Proteomes" id="UP000002274">
    <property type="component" value="Chromosome"/>
</dbReference>
<protein>
    <submittedName>
        <fullName evidence="3">Proline-rich region</fullName>
    </submittedName>
</protein>
<keyword evidence="2" id="KW-0812">Transmembrane</keyword>
<feature type="compositionally biased region" description="Basic and acidic residues" evidence="1">
    <location>
        <begin position="101"/>
        <end position="112"/>
    </location>
</feature>
<sequence length="253" mass="27409">MLDHVAKPSPTEQKNRKRPRFWLGPLLVGGCFALGYGMTQRIMILRGNTQQPQQQSFGPTPLPFPGERLEGLRRRHGGSNADLQADVAAKEAKITAKRKTKEQAEKQAKQQAEKLAAAAALRREQELQAIRQATETDSADPGLADPALAAPELPAPINPQGTRPAQPVAPKPKPARTPASDSLGRPTPPQPVAPKPKPARTPASDSLGRPTPPQPVAPKPKPSSTPASDFLRRRDSPQRPHSPVSDFLRRNYP</sequence>
<reference evidence="3 4" key="1">
    <citation type="journal article" date="2007" name="PLoS Genet.">
        <title>Patterns and implications of gene gain and loss in the evolution of Prochlorococcus.</title>
        <authorList>
            <person name="Kettler G.C."/>
            <person name="Martiny A.C."/>
            <person name="Huang K."/>
            <person name="Zucker J."/>
            <person name="Coleman M.L."/>
            <person name="Rodrigue S."/>
            <person name="Chen F."/>
            <person name="Lapidus A."/>
            <person name="Ferriera S."/>
            <person name="Johnson J."/>
            <person name="Steglich C."/>
            <person name="Church G.M."/>
            <person name="Richardson P."/>
            <person name="Chisholm S.W."/>
        </authorList>
    </citation>
    <scope>NUCLEOTIDE SEQUENCE [LARGE SCALE GENOMIC DNA]</scope>
    <source>
        <strain evidence="3 4">MIT 9303</strain>
    </source>
</reference>
<proteinExistence type="predicted"/>
<feature type="compositionally biased region" description="Low complexity" evidence="1">
    <location>
        <begin position="139"/>
        <end position="152"/>
    </location>
</feature>
<name>A2CDD9_PROM3</name>
<keyword evidence="2" id="KW-1133">Transmembrane helix</keyword>
<feature type="region of interest" description="Disordered" evidence="1">
    <location>
        <begin position="98"/>
        <end position="117"/>
    </location>
</feature>
<evidence type="ECO:0000256" key="2">
    <source>
        <dbReference type="SAM" id="Phobius"/>
    </source>
</evidence>